<protein>
    <submittedName>
        <fullName evidence="2">Uncharacterized protein</fullName>
    </submittedName>
</protein>
<dbReference type="EMBL" id="CP136895">
    <property type="protein sequence ID" value="WOL10564.1"/>
    <property type="molecule type" value="Genomic_DNA"/>
</dbReference>
<reference evidence="2 3" key="1">
    <citation type="submission" date="2023-10" db="EMBL/GenBank/DDBJ databases">
        <title>Chromosome-scale genome assembly provides insights into flower coloration mechanisms of Canna indica.</title>
        <authorList>
            <person name="Li C."/>
        </authorList>
    </citation>
    <scope>NUCLEOTIDE SEQUENCE [LARGE SCALE GENOMIC DNA]</scope>
    <source>
        <tissue evidence="2">Flower</tissue>
    </source>
</reference>
<dbReference type="AlphaFoldDB" id="A0AAQ3KLZ9"/>
<evidence type="ECO:0000313" key="2">
    <source>
        <dbReference type="EMBL" id="WOL10564.1"/>
    </source>
</evidence>
<gene>
    <name evidence="2" type="ORF">Cni_G19322</name>
</gene>
<sequence>MHKPMKLRYATPATAACTAATGSQATTDASPFSTLLLLRPTGLLRFAMFRHRPYQEAQQIPAHRHSCLRRYSRGGRLVSNVCGRLLVACEQTEEVKSSGEMDHTRESLLLGFGGGIPIGLPRPPPERVSGGGGEGSRLEEEVEMERSSSDKRPWISIRYL</sequence>
<organism evidence="2 3">
    <name type="scientific">Canna indica</name>
    <name type="common">Indian-shot</name>
    <dbReference type="NCBI Taxonomy" id="4628"/>
    <lineage>
        <taxon>Eukaryota</taxon>
        <taxon>Viridiplantae</taxon>
        <taxon>Streptophyta</taxon>
        <taxon>Embryophyta</taxon>
        <taxon>Tracheophyta</taxon>
        <taxon>Spermatophyta</taxon>
        <taxon>Magnoliopsida</taxon>
        <taxon>Liliopsida</taxon>
        <taxon>Zingiberales</taxon>
        <taxon>Cannaceae</taxon>
        <taxon>Canna</taxon>
    </lineage>
</organism>
<evidence type="ECO:0000313" key="3">
    <source>
        <dbReference type="Proteomes" id="UP001327560"/>
    </source>
</evidence>
<evidence type="ECO:0000256" key="1">
    <source>
        <dbReference type="SAM" id="MobiDB-lite"/>
    </source>
</evidence>
<accession>A0AAQ3KLZ9</accession>
<feature type="region of interest" description="Disordered" evidence="1">
    <location>
        <begin position="120"/>
        <end position="152"/>
    </location>
</feature>
<keyword evidence="3" id="KW-1185">Reference proteome</keyword>
<dbReference type="Proteomes" id="UP001327560">
    <property type="component" value="Chromosome 6"/>
</dbReference>
<name>A0AAQ3KLZ9_9LILI</name>
<feature type="compositionally biased region" description="Basic and acidic residues" evidence="1">
    <location>
        <begin position="136"/>
        <end position="152"/>
    </location>
</feature>
<proteinExistence type="predicted"/>